<gene>
    <name evidence="2" type="ORF">Tci_028089</name>
</gene>
<sequence>MSDWHRLSRCGRPKSHQGGGRDGGSKGTRKETRNLRLKACMDAYGPLKIREFSMYYLAWHKIKKEKRAHIMEWLMEEMLRMRDLGANTPSCVPYTKEETMYLVIKGKQRGHILGVDRVLTGKGKTAIFIDKPREIDGGSKSGSGEGGDDELGEDEDASRDEDVDGDDDI</sequence>
<protein>
    <submittedName>
        <fullName evidence="2">Uncharacterized protein</fullName>
    </submittedName>
</protein>
<evidence type="ECO:0000256" key="1">
    <source>
        <dbReference type="SAM" id="MobiDB-lite"/>
    </source>
</evidence>
<comment type="caution">
    <text evidence="2">The sequence shown here is derived from an EMBL/GenBank/DDBJ whole genome shotgun (WGS) entry which is preliminary data.</text>
</comment>
<proteinExistence type="predicted"/>
<feature type="compositionally biased region" description="Gly residues" evidence="1">
    <location>
        <begin position="17"/>
        <end position="26"/>
    </location>
</feature>
<evidence type="ECO:0000313" key="2">
    <source>
        <dbReference type="EMBL" id="GEU56111.1"/>
    </source>
</evidence>
<organism evidence="2">
    <name type="scientific">Tanacetum cinerariifolium</name>
    <name type="common">Dalmatian daisy</name>
    <name type="synonym">Chrysanthemum cinerariifolium</name>
    <dbReference type="NCBI Taxonomy" id="118510"/>
    <lineage>
        <taxon>Eukaryota</taxon>
        <taxon>Viridiplantae</taxon>
        <taxon>Streptophyta</taxon>
        <taxon>Embryophyta</taxon>
        <taxon>Tracheophyta</taxon>
        <taxon>Spermatophyta</taxon>
        <taxon>Magnoliopsida</taxon>
        <taxon>eudicotyledons</taxon>
        <taxon>Gunneridae</taxon>
        <taxon>Pentapetalae</taxon>
        <taxon>asterids</taxon>
        <taxon>campanulids</taxon>
        <taxon>Asterales</taxon>
        <taxon>Asteraceae</taxon>
        <taxon>Asteroideae</taxon>
        <taxon>Anthemideae</taxon>
        <taxon>Anthemidinae</taxon>
        <taxon>Tanacetum</taxon>
    </lineage>
</organism>
<dbReference type="EMBL" id="BKCJ010003609">
    <property type="protein sequence ID" value="GEU56111.1"/>
    <property type="molecule type" value="Genomic_DNA"/>
</dbReference>
<name>A0A6L2L2J1_TANCI</name>
<feature type="compositionally biased region" description="Acidic residues" evidence="1">
    <location>
        <begin position="146"/>
        <end position="169"/>
    </location>
</feature>
<feature type="region of interest" description="Disordered" evidence="1">
    <location>
        <begin position="130"/>
        <end position="169"/>
    </location>
</feature>
<reference evidence="2" key="1">
    <citation type="journal article" date="2019" name="Sci. Rep.">
        <title>Draft genome of Tanacetum cinerariifolium, the natural source of mosquito coil.</title>
        <authorList>
            <person name="Yamashiro T."/>
            <person name="Shiraishi A."/>
            <person name="Satake H."/>
            <person name="Nakayama K."/>
        </authorList>
    </citation>
    <scope>NUCLEOTIDE SEQUENCE</scope>
</reference>
<accession>A0A6L2L2J1</accession>
<feature type="region of interest" description="Disordered" evidence="1">
    <location>
        <begin position="1"/>
        <end position="32"/>
    </location>
</feature>
<dbReference type="AlphaFoldDB" id="A0A6L2L2J1"/>